<sequence>MTTAGDVAREPREPPSLTEQNQPMDSNTVNAVKYKKVVLLMVVMEQMVMEKNNKMWYKKQCGVEDV</sequence>
<dbReference type="EMBL" id="CM042012">
    <property type="protein sequence ID" value="KAI3753730.1"/>
    <property type="molecule type" value="Genomic_DNA"/>
</dbReference>
<keyword evidence="2" id="KW-1185">Reference proteome</keyword>
<evidence type="ECO:0000313" key="1">
    <source>
        <dbReference type="EMBL" id="KAI3753730.1"/>
    </source>
</evidence>
<evidence type="ECO:0000313" key="2">
    <source>
        <dbReference type="Proteomes" id="UP001055811"/>
    </source>
</evidence>
<reference evidence="2" key="1">
    <citation type="journal article" date="2022" name="Mol. Ecol. Resour.">
        <title>The genomes of chicory, endive, great burdock and yacon provide insights into Asteraceae palaeo-polyploidization history and plant inulin production.</title>
        <authorList>
            <person name="Fan W."/>
            <person name="Wang S."/>
            <person name="Wang H."/>
            <person name="Wang A."/>
            <person name="Jiang F."/>
            <person name="Liu H."/>
            <person name="Zhao H."/>
            <person name="Xu D."/>
            <person name="Zhang Y."/>
        </authorList>
    </citation>
    <scope>NUCLEOTIDE SEQUENCE [LARGE SCALE GENOMIC DNA]</scope>
    <source>
        <strain evidence="2">cv. Punajuju</strain>
    </source>
</reference>
<gene>
    <name evidence="1" type="ORF">L2E82_25791</name>
</gene>
<proteinExistence type="predicted"/>
<reference evidence="1 2" key="2">
    <citation type="journal article" date="2022" name="Mol. Ecol. Resour.">
        <title>The genomes of chicory, endive, great burdock and yacon provide insights into Asteraceae paleo-polyploidization history and plant inulin production.</title>
        <authorList>
            <person name="Fan W."/>
            <person name="Wang S."/>
            <person name="Wang H."/>
            <person name="Wang A."/>
            <person name="Jiang F."/>
            <person name="Liu H."/>
            <person name="Zhao H."/>
            <person name="Xu D."/>
            <person name="Zhang Y."/>
        </authorList>
    </citation>
    <scope>NUCLEOTIDE SEQUENCE [LARGE SCALE GENOMIC DNA]</scope>
    <source>
        <strain evidence="2">cv. Punajuju</strain>
        <tissue evidence="1">Leaves</tissue>
    </source>
</reference>
<comment type="caution">
    <text evidence="1">The sequence shown here is derived from an EMBL/GenBank/DDBJ whole genome shotgun (WGS) entry which is preliminary data.</text>
</comment>
<name>A0ACB9E4W3_CICIN</name>
<dbReference type="Proteomes" id="UP001055811">
    <property type="component" value="Linkage Group LG04"/>
</dbReference>
<organism evidence="1 2">
    <name type="scientific">Cichorium intybus</name>
    <name type="common">Chicory</name>
    <dbReference type="NCBI Taxonomy" id="13427"/>
    <lineage>
        <taxon>Eukaryota</taxon>
        <taxon>Viridiplantae</taxon>
        <taxon>Streptophyta</taxon>
        <taxon>Embryophyta</taxon>
        <taxon>Tracheophyta</taxon>
        <taxon>Spermatophyta</taxon>
        <taxon>Magnoliopsida</taxon>
        <taxon>eudicotyledons</taxon>
        <taxon>Gunneridae</taxon>
        <taxon>Pentapetalae</taxon>
        <taxon>asterids</taxon>
        <taxon>campanulids</taxon>
        <taxon>Asterales</taxon>
        <taxon>Asteraceae</taxon>
        <taxon>Cichorioideae</taxon>
        <taxon>Cichorieae</taxon>
        <taxon>Cichoriinae</taxon>
        <taxon>Cichorium</taxon>
    </lineage>
</organism>
<protein>
    <submittedName>
        <fullName evidence="1">Uncharacterized protein</fullName>
    </submittedName>
</protein>
<accession>A0ACB9E4W3</accession>